<comment type="caution">
    <text evidence="3">The sequence shown here is derived from an EMBL/GenBank/DDBJ whole genome shotgun (WGS) entry which is preliminary data.</text>
</comment>
<accession>A0A3R7HXQ9</accession>
<dbReference type="Proteomes" id="UP000216225">
    <property type="component" value="Unassembled WGS sequence"/>
</dbReference>
<dbReference type="RefSeq" id="WP_094435887.1">
    <property type="nucleotide sequence ID" value="NZ_NKDB02000001.1"/>
</dbReference>
<dbReference type="InterPro" id="IPR042100">
    <property type="entry name" value="Bug_dom1"/>
</dbReference>
<keyword evidence="2" id="KW-0732">Signal</keyword>
<evidence type="ECO:0000313" key="3">
    <source>
        <dbReference type="EMBL" id="RKJ99212.1"/>
    </source>
</evidence>
<dbReference type="SUPFAM" id="SSF53850">
    <property type="entry name" value="Periplasmic binding protein-like II"/>
    <property type="match status" value="1"/>
</dbReference>
<evidence type="ECO:0000313" key="4">
    <source>
        <dbReference type="Proteomes" id="UP000216225"/>
    </source>
</evidence>
<feature type="signal peptide" evidence="2">
    <location>
        <begin position="1"/>
        <end position="26"/>
    </location>
</feature>
<dbReference type="InterPro" id="IPR005064">
    <property type="entry name" value="BUG"/>
</dbReference>
<dbReference type="PANTHER" id="PTHR42928:SF5">
    <property type="entry name" value="BLR1237 PROTEIN"/>
    <property type="match status" value="1"/>
</dbReference>
<reference evidence="3 4" key="1">
    <citation type="submission" date="2018-09" db="EMBL/GenBank/DDBJ databases">
        <title>Genome comparison of Alicycliphilus sp. BQ1, a polyurethanolytic bacterium, with its closest phylogenetic relatives Alicycliphilus denitrificans BC and K601, unable to attack polyurethane.</title>
        <authorList>
            <person name="Loza-Tavera H."/>
            <person name="Lozano L."/>
            <person name="Cevallos M."/>
            <person name="Maya-Lucas O."/>
            <person name="Garcia-Mena J."/>
            <person name="Hernandez J."/>
        </authorList>
    </citation>
    <scope>NUCLEOTIDE SEQUENCE [LARGE SCALE GENOMIC DNA]</scope>
    <source>
        <strain evidence="3 4">BQ1</strain>
    </source>
</reference>
<dbReference type="AlphaFoldDB" id="A0A3R7HXQ9"/>
<comment type="similarity">
    <text evidence="1">Belongs to the UPF0065 (bug) family.</text>
</comment>
<dbReference type="Gene3D" id="3.40.190.10">
    <property type="entry name" value="Periplasmic binding protein-like II"/>
    <property type="match status" value="1"/>
</dbReference>
<dbReference type="CDD" id="cd07012">
    <property type="entry name" value="PBP2_Bug_TTT"/>
    <property type="match status" value="1"/>
</dbReference>
<protein>
    <submittedName>
        <fullName evidence="3">Tripartite tricarboxylate transporter substrate binding protein</fullName>
    </submittedName>
</protein>
<dbReference type="EMBL" id="NKDB02000001">
    <property type="protein sequence ID" value="RKJ99212.1"/>
    <property type="molecule type" value="Genomic_DNA"/>
</dbReference>
<evidence type="ECO:0000256" key="1">
    <source>
        <dbReference type="ARBA" id="ARBA00006987"/>
    </source>
</evidence>
<gene>
    <name evidence="3" type="ORF">CE154_005585</name>
</gene>
<proteinExistence type="inferred from homology"/>
<dbReference type="Pfam" id="PF03401">
    <property type="entry name" value="TctC"/>
    <property type="match status" value="1"/>
</dbReference>
<organism evidence="3 4">
    <name type="scientific">Alicycliphilus denitrificans</name>
    <dbReference type="NCBI Taxonomy" id="179636"/>
    <lineage>
        <taxon>Bacteria</taxon>
        <taxon>Pseudomonadati</taxon>
        <taxon>Pseudomonadota</taxon>
        <taxon>Betaproteobacteria</taxon>
        <taxon>Burkholderiales</taxon>
        <taxon>Comamonadaceae</taxon>
        <taxon>Alicycliphilus</taxon>
    </lineage>
</organism>
<name>A0A3R7HXQ9_9BURK</name>
<dbReference type="PANTHER" id="PTHR42928">
    <property type="entry name" value="TRICARBOXYLATE-BINDING PROTEIN"/>
    <property type="match status" value="1"/>
</dbReference>
<sequence length="323" mass="34425">MSPQLPRRTWLAASLAVLAAPRIAQAADFLSQPVTLIVPYSAGGATDTLVRAIADAAGKALGQRVVVENRPGAAGVLGANAVMRAVPDGHTLTIMPEATFRIPHLQKTAFDPLKDFDYVARLFGYLLGVAVRADAPWKTWGDFVADARQRPGAISYGSTGVNGTIHVTMEDICQRLGIKLNHVPFKGESEVIAALMGGHLDAGITAASIGSFVDGGKARWLVMWLKQRSRRWPDVPTLRDVGLDMDATSPVGVAGPRGMDAKVVRQLAAAFRAALEDPAVRATLERLDQEPAYLDSAGYDAFARGYFNSQGQLVKRLGLSSAP</sequence>
<evidence type="ECO:0000256" key="2">
    <source>
        <dbReference type="SAM" id="SignalP"/>
    </source>
</evidence>
<dbReference type="PIRSF" id="PIRSF017082">
    <property type="entry name" value="YflP"/>
    <property type="match status" value="1"/>
</dbReference>
<dbReference type="Gene3D" id="3.40.190.150">
    <property type="entry name" value="Bordetella uptake gene, domain 1"/>
    <property type="match status" value="1"/>
</dbReference>
<feature type="chain" id="PRO_5018640882" evidence="2">
    <location>
        <begin position="27"/>
        <end position="323"/>
    </location>
</feature>